<dbReference type="InterPro" id="IPR036318">
    <property type="entry name" value="FAD-bd_PCMH-like_sf"/>
</dbReference>
<dbReference type="OrthoDB" id="9767256at2"/>
<dbReference type="Proteomes" id="UP000275473">
    <property type="component" value="Unassembled WGS sequence"/>
</dbReference>
<dbReference type="GO" id="GO:1903457">
    <property type="term" value="P:lactate catabolic process"/>
    <property type="evidence" value="ECO:0007669"/>
    <property type="project" value="TreeGrafter"/>
</dbReference>
<dbReference type="Gene3D" id="3.30.70.2740">
    <property type="match status" value="1"/>
</dbReference>
<dbReference type="SUPFAM" id="SSF55103">
    <property type="entry name" value="FAD-linked oxidases, C-terminal domain"/>
    <property type="match status" value="1"/>
</dbReference>
<dbReference type="Pfam" id="PF02913">
    <property type="entry name" value="FAD-oxidase_C"/>
    <property type="match status" value="1"/>
</dbReference>
<dbReference type="Gene3D" id="3.30.465.10">
    <property type="match status" value="1"/>
</dbReference>
<dbReference type="AlphaFoldDB" id="A0A3M8P3Z3"/>
<dbReference type="EMBL" id="RIAX01000015">
    <property type="protein sequence ID" value="RNF38385.1"/>
    <property type="molecule type" value="Genomic_DNA"/>
</dbReference>
<evidence type="ECO:0000256" key="2">
    <source>
        <dbReference type="ARBA" id="ARBA00008000"/>
    </source>
</evidence>
<evidence type="ECO:0000256" key="3">
    <source>
        <dbReference type="ARBA" id="ARBA00022630"/>
    </source>
</evidence>
<dbReference type="PROSITE" id="PS51387">
    <property type="entry name" value="FAD_PCMH"/>
    <property type="match status" value="1"/>
</dbReference>
<dbReference type="InterPro" id="IPR016169">
    <property type="entry name" value="FAD-bd_PCMH_sub2"/>
</dbReference>
<dbReference type="SUPFAM" id="SSF56176">
    <property type="entry name" value="FAD-binding/transporter-associated domain-like"/>
    <property type="match status" value="1"/>
</dbReference>
<evidence type="ECO:0000256" key="1">
    <source>
        <dbReference type="ARBA" id="ARBA00001974"/>
    </source>
</evidence>
<dbReference type="InterPro" id="IPR016171">
    <property type="entry name" value="Vanillyl_alc_oxidase_C-sub2"/>
</dbReference>
<dbReference type="EC" id="1.1.2.4" evidence="7"/>
<dbReference type="GO" id="GO:0071949">
    <property type="term" value="F:FAD binding"/>
    <property type="evidence" value="ECO:0007669"/>
    <property type="project" value="InterPro"/>
</dbReference>
<dbReference type="InterPro" id="IPR006094">
    <property type="entry name" value="Oxid_FAD_bind_N"/>
</dbReference>
<dbReference type="InterPro" id="IPR016164">
    <property type="entry name" value="FAD-linked_Oxase-like_C"/>
</dbReference>
<accession>A0A3M8P3Z3</accession>
<comment type="similarity">
    <text evidence="2">Belongs to the FAD-binding oxidoreductase/transferase type 4 family.</text>
</comment>
<evidence type="ECO:0000256" key="5">
    <source>
        <dbReference type="ARBA" id="ARBA00022946"/>
    </source>
</evidence>
<evidence type="ECO:0000313" key="10">
    <source>
        <dbReference type="EMBL" id="RNF38385.1"/>
    </source>
</evidence>
<organism evidence="10 11">
    <name type="scientific">Planococcus salinus</name>
    <dbReference type="NCBI Taxonomy" id="1848460"/>
    <lineage>
        <taxon>Bacteria</taxon>
        <taxon>Bacillati</taxon>
        <taxon>Bacillota</taxon>
        <taxon>Bacilli</taxon>
        <taxon>Bacillales</taxon>
        <taxon>Caryophanaceae</taxon>
        <taxon>Planococcus</taxon>
    </lineage>
</organism>
<evidence type="ECO:0000256" key="4">
    <source>
        <dbReference type="ARBA" id="ARBA00022827"/>
    </source>
</evidence>
<protein>
    <recommendedName>
        <fullName evidence="7">D-lactate dehydrogenase (cytochrome)</fullName>
        <ecNumber evidence="7">1.1.2.4</ecNumber>
    </recommendedName>
</protein>
<dbReference type="Pfam" id="PF01565">
    <property type="entry name" value="FAD_binding_4"/>
    <property type="match status" value="1"/>
</dbReference>
<comment type="caution">
    <text evidence="10">The sequence shown here is derived from an EMBL/GenBank/DDBJ whole genome shotgun (WGS) entry which is preliminary data.</text>
</comment>
<dbReference type="GO" id="GO:0008720">
    <property type="term" value="F:D-lactate dehydrogenase (NAD+) activity"/>
    <property type="evidence" value="ECO:0007669"/>
    <property type="project" value="TreeGrafter"/>
</dbReference>
<evidence type="ECO:0000256" key="6">
    <source>
        <dbReference type="ARBA" id="ARBA00023002"/>
    </source>
</evidence>
<gene>
    <name evidence="10" type="ORF">EEX84_14820</name>
</gene>
<dbReference type="FunFam" id="3.30.70.2740:FF:000001">
    <property type="entry name" value="D-lactate dehydrogenase mitochondrial"/>
    <property type="match status" value="1"/>
</dbReference>
<sequence length="454" mass="49533">MKNNWLEHLKEKLKTDQYSSSESERYRHSHDESSHHAVEPEVVCFPESKEDIQAILETARTFGIPVTPFGAGSGLEGQAIPVKGGISLDFERMNQVLKFSPEDMQITVQPGITRKQLNKLINRQGLYFPIDPGADASIGGMAATNASGTTAVRYGTMRDQITDMEVVLADGTIIHTGSKAKKSSSGYHLTGLFTGSEGTLGIITEITLKLHGIPEHVIAASCTFSTPRECAEAAHMILLSGIPILRMEFVDALSISQVNTYGNYGIPERHSLFFEFAGMKKAAEEEAVLAEELLTGLGAENWKVAVDAEERSLIWKARHEMSYAFRHLKGTKVTGGDVCVPISKLPDLIDYARELIEESALVGGILGHIGDGNFHTLIVFDSESPAQQEAAELVNEKLAFRAIELGGTCTGEHGVGIGKRKFQQTEHGAAVSVMKNMKQLLDPENLLNPDKIFE</sequence>
<evidence type="ECO:0000313" key="11">
    <source>
        <dbReference type="Proteomes" id="UP000275473"/>
    </source>
</evidence>
<keyword evidence="6" id="KW-0560">Oxidoreductase</keyword>
<keyword evidence="5" id="KW-0809">Transit peptide</keyword>
<feature type="region of interest" description="Disordered" evidence="8">
    <location>
        <begin position="14"/>
        <end position="37"/>
    </location>
</feature>
<dbReference type="Gene3D" id="1.10.45.10">
    <property type="entry name" value="Vanillyl-alcohol Oxidase, Chain A, domain 4"/>
    <property type="match status" value="1"/>
</dbReference>
<dbReference type="InterPro" id="IPR016166">
    <property type="entry name" value="FAD-bd_PCMH"/>
</dbReference>
<dbReference type="GO" id="GO:0004458">
    <property type="term" value="F:D-lactate dehydrogenase (cytochrome) activity"/>
    <property type="evidence" value="ECO:0007669"/>
    <property type="project" value="UniProtKB-EC"/>
</dbReference>
<dbReference type="RefSeq" id="WP_123166426.1">
    <property type="nucleotide sequence ID" value="NZ_RIAX01000015.1"/>
</dbReference>
<comment type="cofactor">
    <cofactor evidence="1">
        <name>FAD</name>
        <dbReference type="ChEBI" id="CHEBI:57692"/>
    </cofactor>
</comment>
<dbReference type="InterPro" id="IPR004113">
    <property type="entry name" value="FAD-bd_oxidored_4_C"/>
</dbReference>
<proteinExistence type="inferred from homology"/>
<feature type="compositionally biased region" description="Basic and acidic residues" evidence="8">
    <location>
        <begin position="22"/>
        <end position="37"/>
    </location>
</feature>
<evidence type="ECO:0000259" key="9">
    <source>
        <dbReference type="PROSITE" id="PS51387"/>
    </source>
</evidence>
<keyword evidence="11" id="KW-1185">Reference proteome</keyword>
<evidence type="ECO:0000256" key="7">
    <source>
        <dbReference type="ARBA" id="ARBA00038897"/>
    </source>
</evidence>
<feature type="domain" description="FAD-binding PCMH-type" evidence="9">
    <location>
        <begin position="35"/>
        <end position="213"/>
    </location>
</feature>
<name>A0A3M8P3Z3_9BACL</name>
<dbReference type="FunFam" id="1.10.45.10:FF:000001">
    <property type="entry name" value="D-lactate dehydrogenase mitochondrial"/>
    <property type="match status" value="1"/>
</dbReference>
<keyword evidence="3" id="KW-0285">Flavoprotein</keyword>
<dbReference type="PANTHER" id="PTHR11748:SF111">
    <property type="entry name" value="D-LACTATE DEHYDROGENASE, MITOCHONDRIAL-RELATED"/>
    <property type="match status" value="1"/>
</dbReference>
<dbReference type="FunFam" id="3.30.465.10:FF:000016">
    <property type="entry name" value="probable D-lactate dehydrogenase, mitochondrial"/>
    <property type="match status" value="1"/>
</dbReference>
<evidence type="ECO:0000256" key="8">
    <source>
        <dbReference type="SAM" id="MobiDB-lite"/>
    </source>
</evidence>
<dbReference type="PANTHER" id="PTHR11748">
    <property type="entry name" value="D-LACTATE DEHYDROGENASE"/>
    <property type="match status" value="1"/>
</dbReference>
<keyword evidence="4" id="KW-0274">FAD</keyword>
<reference evidence="10 11" key="1">
    <citation type="journal article" date="2018" name="Int. J. Syst. Evol. Microbiol.">
        <title>Planococcus salinus sp. nov., a moderately halophilic bacterium isolated from a saline-alkali soil.</title>
        <authorList>
            <person name="Gan L."/>
        </authorList>
    </citation>
    <scope>NUCLEOTIDE SEQUENCE [LARGE SCALE GENOMIC DNA]</scope>
    <source>
        <strain evidence="10 11">LCB217</strain>
    </source>
</reference>